<dbReference type="OrthoDB" id="264179at2"/>
<evidence type="ECO:0000313" key="2">
    <source>
        <dbReference type="Proteomes" id="UP000316714"/>
    </source>
</evidence>
<comment type="caution">
    <text evidence="1">The sequence shown here is derived from an EMBL/GenBank/DDBJ whole genome shotgun (WGS) entry which is preliminary data.</text>
</comment>
<reference evidence="1 2" key="1">
    <citation type="submission" date="2019-02" db="EMBL/GenBank/DDBJ databases">
        <title>Deep-cultivation of Planctomycetes and their phenomic and genomic characterization uncovers novel biology.</title>
        <authorList>
            <person name="Wiegand S."/>
            <person name="Jogler M."/>
            <person name="Boedeker C."/>
            <person name="Pinto D."/>
            <person name="Vollmers J."/>
            <person name="Rivas-Marin E."/>
            <person name="Kohn T."/>
            <person name="Peeters S.H."/>
            <person name="Heuer A."/>
            <person name="Rast P."/>
            <person name="Oberbeckmann S."/>
            <person name="Bunk B."/>
            <person name="Jeske O."/>
            <person name="Meyerdierks A."/>
            <person name="Storesund J.E."/>
            <person name="Kallscheuer N."/>
            <person name="Luecker S."/>
            <person name="Lage O.M."/>
            <person name="Pohl T."/>
            <person name="Merkel B.J."/>
            <person name="Hornburger P."/>
            <person name="Mueller R.-W."/>
            <person name="Bruemmer F."/>
            <person name="Labrenz M."/>
            <person name="Spormann A.M."/>
            <person name="Op Den Camp H."/>
            <person name="Overmann J."/>
            <person name="Amann R."/>
            <person name="Jetten M.S.M."/>
            <person name="Mascher T."/>
            <person name="Medema M.H."/>
            <person name="Devos D.P."/>
            <person name="Kaster A.-K."/>
            <person name="Ovreas L."/>
            <person name="Rohde M."/>
            <person name="Galperin M.Y."/>
            <person name="Jogler C."/>
        </authorList>
    </citation>
    <scope>NUCLEOTIDE SEQUENCE [LARGE SCALE GENOMIC DNA]</scope>
    <source>
        <strain evidence="1 2">KOR34</strain>
    </source>
</reference>
<evidence type="ECO:0000313" key="1">
    <source>
        <dbReference type="EMBL" id="TWT36583.1"/>
    </source>
</evidence>
<organism evidence="1 2">
    <name type="scientific">Posidoniimonas corsicana</name>
    <dbReference type="NCBI Taxonomy" id="1938618"/>
    <lineage>
        <taxon>Bacteria</taxon>
        <taxon>Pseudomonadati</taxon>
        <taxon>Planctomycetota</taxon>
        <taxon>Planctomycetia</taxon>
        <taxon>Pirellulales</taxon>
        <taxon>Lacipirellulaceae</taxon>
        <taxon>Posidoniimonas</taxon>
    </lineage>
</organism>
<dbReference type="AlphaFoldDB" id="A0A5C5VEY6"/>
<accession>A0A5C5VEY6</accession>
<name>A0A5C5VEY6_9BACT</name>
<protein>
    <submittedName>
        <fullName evidence="1">Uncharacterized protein</fullName>
    </submittedName>
</protein>
<sequence length="148" mass="15869">MIRSKNTAAQCCDFSILYLAILAVCVGCGESGGGGKVPEASDGDMLRGVVTSYRNATRELGRPPKDYSELEAIFAPVSNNPAEYLTSKRDGEKFVVVWGLNLASSPPDTVVAYEKTGVDGKRMLVTIDGFTREVTDTEISQLEAKAGR</sequence>
<gene>
    <name evidence="1" type="ORF">KOR34_14890</name>
</gene>
<keyword evidence="2" id="KW-1185">Reference proteome</keyword>
<dbReference type="Proteomes" id="UP000316714">
    <property type="component" value="Unassembled WGS sequence"/>
</dbReference>
<proteinExistence type="predicted"/>
<dbReference type="RefSeq" id="WP_146563592.1">
    <property type="nucleotide sequence ID" value="NZ_SIHJ01000001.1"/>
</dbReference>
<dbReference type="EMBL" id="SIHJ01000001">
    <property type="protein sequence ID" value="TWT36583.1"/>
    <property type="molecule type" value="Genomic_DNA"/>
</dbReference>